<evidence type="ECO:0000256" key="1">
    <source>
        <dbReference type="ARBA" id="ARBA00005232"/>
    </source>
</evidence>
<protein>
    <recommendedName>
        <fullName evidence="5">Choline/carnitine acyltransferase domain-containing protein</fullName>
    </recommendedName>
</protein>
<dbReference type="SUPFAM" id="SSF52777">
    <property type="entry name" value="CoA-dependent acyltransferases"/>
    <property type="match status" value="2"/>
</dbReference>
<dbReference type="PANTHER" id="PTHR22589:SF107">
    <property type="entry name" value="CHOLINE_CARNITINE ACYLTRANSFERASE DOMAIN-CONTAINING PROTEIN"/>
    <property type="match status" value="1"/>
</dbReference>
<keyword evidence="3" id="KW-0012">Acyltransferase</keyword>
<dbReference type="AlphaFoldDB" id="A0A168PG69"/>
<dbReference type="InterPro" id="IPR042231">
    <property type="entry name" value="Cho/carn_acyl_trans_2"/>
</dbReference>
<evidence type="ECO:0000256" key="2">
    <source>
        <dbReference type="ARBA" id="ARBA00022679"/>
    </source>
</evidence>
<evidence type="ECO:0000313" key="6">
    <source>
        <dbReference type="EMBL" id="SAM02327.1"/>
    </source>
</evidence>
<dbReference type="STRING" id="4829.A0A168PG69"/>
<name>A0A168PG69_ABSGL</name>
<proteinExistence type="inferred from homology"/>
<accession>A0A168PG69</accession>
<sequence>MSNIPTFSLEDTYPRLPVPPLQQTCSLYLHSLLPFQTPKEHEKSKAVVHDFMNSTLAKSLQERLIDIDRRSPGNWLDDFWLKKAYLETRAPLMVNSNWFTAAQDDPHHPKELLADNAKAFPENKFSYFQIRRAATLAYNGACFTEEILNQTFRVYMFRGRFPVGMYQYSRLLCMSRVPHTGCDELVQQDAKKVHHIVVLACDQVYTLNVFEWVDEKKQRISIDRLEKALLAISSHASSKVNEQKPVPLLTSWDRENWAVARNHLLAVGPVGNRKSLSAIEDALFVISLDNYSNGADSPSYGETGYCGQQNLGQGHNRWFDKPATVILENSGKVMLMGEHSPLDALPVDDFFTYLLRKPMVSASGIDDGENISQFAWLTDAPAPKGAPLESIPIIEHLTWTTDEKVDACLKQAQLAADATFTQFNYYNLWFDDFGNEDVRRVTKLALDPLYQMAIQLTYYRTHSTITPTYETAQTRSFRHGRTETIRVCSMKTKQFVESFDDPEISEKETYDLLVASVEEHKKYTMIASTGRGCDRHLMALRLLNLEHRVRDDSGKLISAPLHPMFTDPIFAKSQTFRLATSGLEDGEELVGNAFYVPFERGYGVTYMSSPKVLKFGITSSNTKNTLPARYFGDALARALHDVFSLCKQFGLNASEQRDKSHL</sequence>
<evidence type="ECO:0000256" key="4">
    <source>
        <dbReference type="PIRSR" id="PIRSR600542-1"/>
    </source>
</evidence>
<feature type="domain" description="Choline/carnitine acyltransferase" evidence="5">
    <location>
        <begin position="16"/>
        <end position="635"/>
    </location>
</feature>
<dbReference type="Gene3D" id="3.30.559.10">
    <property type="entry name" value="Chloramphenicol acetyltransferase-like domain"/>
    <property type="match status" value="1"/>
</dbReference>
<dbReference type="PANTHER" id="PTHR22589">
    <property type="entry name" value="CARNITINE O-ACYLTRANSFERASE"/>
    <property type="match status" value="1"/>
</dbReference>
<evidence type="ECO:0000256" key="3">
    <source>
        <dbReference type="ARBA" id="ARBA00023315"/>
    </source>
</evidence>
<dbReference type="InterPro" id="IPR023213">
    <property type="entry name" value="CAT-like_dom_sf"/>
</dbReference>
<dbReference type="OMA" id="PERCGPY"/>
<dbReference type="Pfam" id="PF00755">
    <property type="entry name" value="Carn_acyltransf"/>
    <property type="match status" value="1"/>
</dbReference>
<dbReference type="GO" id="GO:0016746">
    <property type="term" value="F:acyltransferase activity"/>
    <property type="evidence" value="ECO:0007669"/>
    <property type="project" value="UniProtKB-KW"/>
</dbReference>
<comment type="similarity">
    <text evidence="1">Belongs to the carnitine/choline acetyltransferase family.</text>
</comment>
<dbReference type="Gene3D" id="3.30.559.70">
    <property type="entry name" value="Choline/Carnitine o-acyltransferase, domain 2"/>
    <property type="match status" value="1"/>
</dbReference>
<organism evidence="6">
    <name type="scientific">Absidia glauca</name>
    <name type="common">Pin mould</name>
    <dbReference type="NCBI Taxonomy" id="4829"/>
    <lineage>
        <taxon>Eukaryota</taxon>
        <taxon>Fungi</taxon>
        <taxon>Fungi incertae sedis</taxon>
        <taxon>Mucoromycota</taxon>
        <taxon>Mucoromycotina</taxon>
        <taxon>Mucoromycetes</taxon>
        <taxon>Mucorales</taxon>
        <taxon>Cunninghamellaceae</taxon>
        <taxon>Absidia</taxon>
    </lineage>
</organism>
<reference evidence="6" key="1">
    <citation type="submission" date="2016-04" db="EMBL/GenBank/DDBJ databases">
        <authorList>
            <person name="Evans L.H."/>
            <person name="Alamgir A."/>
            <person name="Owens N."/>
            <person name="Weber N.D."/>
            <person name="Virtaneva K."/>
            <person name="Barbian K."/>
            <person name="Babar A."/>
            <person name="Rosenke K."/>
        </authorList>
    </citation>
    <scope>NUCLEOTIDE SEQUENCE [LARGE SCALE GENOMIC DNA]</scope>
    <source>
        <strain evidence="6">CBS 101.48</strain>
    </source>
</reference>
<keyword evidence="2" id="KW-0808">Transferase</keyword>
<dbReference type="InterPro" id="IPR039551">
    <property type="entry name" value="Cho/carn_acyl_trans"/>
</dbReference>
<keyword evidence="7" id="KW-1185">Reference proteome</keyword>
<dbReference type="EMBL" id="LT553804">
    <property type="protein sequence ID" value="SAM02327.1"/>
    <property type="molecule type" value="Genomic_DNA"/>
</dbReference>
<dbReference type="OrthoDB" id="240216at2759"/>
<dbReference type="InterPro" id="IPR000542">
    <property type="entry name" value="Carn_acyl_trans"/>
</dbReference>
<feature type="active site" description="Proton acceptor" evidence="4">
    <location>
        <position position="339"/>
    </location>
</feature>
<evidence type="ECO:0000259" key="5">
    <source>
        <dbReference type="Pfam" id="PF00755"/>
    </source>
</evidence>
<evidence type="ECO:0000313" key="7">
    <source>
        <dbReference type="Proteomes" id="UP000078561"/>
    </source>
</evidence>
<dbReference type="InParanoid" id="A0A168PG69"/>
<gene>
    <name evidence="6" type="primary">ABSGL_08106.1 scaffold 9591</name>
</gene>
<dbReference type="Proteomes" id="UP000078561">
    <property type="component" value="Unassembled WGS sequence"/>
</dbReference>